<feature type="transmembrane region" description="Helical" evidence="5">
    <location>
        <begin position="156"/>
        <end position="174"/>
    </location>
</feature>
<feature type="transmembrane region" description="Helical" evidence="5">
    <location>
        <begin position="210"/>
        <end position="232"/>
    </location>
</feature>
<feature type="domain" description="EamA" evidence="6">
    <location>
        <begin position="41"/>
        <end position="170"/>
    </location>
</feature>
<gene>
    <name evidence="7" type="ORF">METZ01_LOCUS43252</name>
</gene>
<dbReference type="InterPro" id="IPR000620">
    <property type="entry name" value="EamA_dom"/>
</dbReference>
<evidence type="ECO:0000256" key="2">
    <source>
        <dbReference type="ARBA" id="ARBA00022692"/>
    </source>
</evidence>
<keyword evidence="3 5" id="KW-1133">Transmembrane helix</keyword>
<dbReference type="GO" id="GO:0016020">
    <property type="term" value="C:membrane"/>
    <property type="evidence" value="ECO:0007669"/>
    <property type="project" value="UniProtKB-SubCell"/>
</dbReference>
<proteinExistence type="predicted"/>
<feature type="transmembrane region" description="Helical" evidence="5">
    <location>
        <begin position="70"/>
        <end position="91"/>
    </location>
</feature>
<comment type="subcellular location">
    <subcellularLocation>
        <location evidence="1">Membrane</location>
        <topology evidence="1">Multi-pass membrane protein</topology>
    </subcellularLocation>
</comment>
<feature type="transmembrane region" description="Helical" evidence="5">
    <location>
        <begin position="238"/>
        <end position="255"/>
    </location>
</feature>
<evidence type="ECO:0000259" key="6">
    <source>
        <dbReference type="Pfam" id="PF00892"/>
    </source>
</evidence>
<dbReference type="InterPro" id="IPR037185">
    <property type="entry name" value="EmrE-like"/>
</dbReference>
<keyword evidence="4 5" id="KW-0472">Membrane</keyword>
<name>A0A381RHJ9_9ZZZZ</name>
<feature type="domain" description="EamA" evidence="6">
    <location>
        <begin position="180"/>
        <end position="309"/>
    </location>
</feature>
<dbReference type="EMBL" id="UINC01001891">
    <property type="protein sequence ID" value="SUZ90398.1"/>
    <property type="molecule type" value="Genomic_DNA"/>
</dbReference>
<feature type="transmembrane region" description="Helical" evidence="5">
    <location>
        <begin position="292"/>
        <end position="310"/>
    </location>
</feature>
<dbReference type="SUPFAM" id="SSF103481">
    <property type="entry name" value="Multidrug resistance efflux transporter EmrE"/>
    <property type="match status" value="2"/>
</dbReference>
<feature type="transmembrane region" description="Helical" evidence="5">
    <location>
        <begin position="40"/>
        <end position="58"/>
    </location>
</feature>
<protein>
    <recommendedName>
        <fullName evidence="6">EamA domain-containing protein</fullName>
    </recommendedName>
</protein>
<organism evidence="7">
    <name type="scientific">marine metagenome</name>
    <dbReference type="NCBI Taxonomy" id="408172"/>
    <lineage>
        <taxon>unclassified sequences</taxon>
        <taxon>metagenomes</taxon>
        <taxon>ecological metagenomes</taxon>
    </lineage>
</organism>
<feature type="transmembrane region" description="Helical" evidence="5">
    <location>
        <begin position="129"/>
        <end position="147"/>
    </location>
</feature>
<reference evidence="7" key="1">
    <citation type="submission" date="2018-05" db="EMBL/GenBank/DDBJ databases">
        <authorList>
            <person name="Lanie J.A."/>
            <person name="Ng W.-L."/>
            <person name="Kazmierczak K.M."/>
            <person name="Andrzejewski T.M."/>
            <person name="Davidsen T.M."/>
            <person name="Wayne K.J."/>
            <person name="Tettelin H."/>
            <person name="Glass J.I."/>
            <person name="Rusch D."/>
            <person name="Podicherti R."/>
            <person name="Tsui H.-C.T."/>
            <person name="Winkler M.E."/>
        </authorList>
    </citation>
    <scope>NUCLEOTIDE SEQUENCE</scope>
</reference>
<evidence type="ECO:0000256" key="3">
    <source>
        <dbReference type="ARBA" id="ARBA00022989"/>
    </source>
</evidence>
<dbReference type="PANTHER" id="PTHR22911">
    <property type="entry name" value="ACYL-MALONYL CONDENSING ENZYME-RELATED"/>
    <property type="match status" value="1"/>
</dbReference>
<dbReference type="Pfam" id="PF00892">
    <property type="entry name" value="EamA"/>
    <property type="match status" value="2"/>
</dbReference>
<accession>A0A381RHJ9</accession>
<keyword evidence="2 5" id="KW-0812">Transmembrane</keyword>
<evidence type="ECO:0000256" key="1">
    <source>
        <dbReference type="ARBA" id="ARBA00004141"/>
    </source>
</evidence>
<feature type="transmembrane region" description="Helical" evidence="5">
    <location>
        <begin position="267"/>
        <end position="286"/>
    </location>
</feature>
<sequence>VAFLAEITAKHKVMRANSPIISLRQMVVGRWQAIPITGRSGVFVILAAGALTAMHAVVRHLSTDIHPFELAFFRSLFGFFALSPMFFQHGVRSIRTAQPKLQFLRGITGIGAMLTWFYGLSLVPLAEATALSFTNAIFGSIIAAIFLKEHLSRQRLAAVFTGFVGVLVILRPGLIEWNAGTLLVLFSAICWGSSVVMVKKLSQTDSTVSIVAWFGIQLSLLSFPFAVVVWTWPSWTDYVWLGLMGILGTLGHLAMTRGLKLADSAVAFPLDFTRLLWAGLFGFVFFAEFPDLWTWVGAGIIIVSTIVFLYRESRTSLR</sequence>
<feature type="transmembrane region" description="Helical" evidence="5">
    <location>
        <begin position="180"/>
        <end position="198"/>
    </location>
</feature>
<dbReference type="PANTHER" id="PTHR22911:SF6">
    <property type="entry name" value="SOLUTE CARRIER FAMILY 35 MEMBER G1"/>
    <property type="match status" value="1"/>
</dbReference>
<feature type="transmembrane region" description="Helical" evidence="5">
    <location>
        <begin position="103"/>
        <end position="123"/>
    </location>
</feature>
<dbReference type="AlphaFoldDB" id="A0A381RHJ9"/>
<evidence type="ECO:0000256" key="4">
    <source>
        <dbReference type="ARBA" id="ARBA00023136"/>
    </source>
</evidence>
<evidence type="ECO:0000256" key="5">
    <source>
        <dbReference type="SAM" id="Phobius"/>
    </source>
</evidence>
<feature type="non-terminal residue" evidence="7">
    <location>
        <position position="1"/>
    </location>
</feature>
<evidence type="ECO:0000313" key="7">
    <source>
        <dbReference type="EMBL" id="SUZ90398.1"/>
    </source>
</evidence>